<dbReference type="SMART" id="SM01272">
    <property type="entry name" value="LsmAD"/>
    <property type="match status" value="1"/>
</dbReference>
<organism evidence="4 5">
    <name type="scientific">Puccinia sorghi</name>
    <dbReference type="NCBI Taxonomy" id="27349"/>
    <lineage>
        <taxon>Eukaryota</taxon>
        <taxon>Fungi</taxon>
        <taxon>Dikarya</taxon>
        <taxon>Basidiomycota</taxon>
        <taxon>Pucciniomycotina</taxon>
        <taxon>Pucciniomycetes</taxon>
        <taxon>Pucciniales</taxon>
        <taxon>Pucciniaceae</taxon>
        <taxon>Puccinia</taxon>
    </lineage>
</organism>
<feature type="region of interest" description="Disordered" evidence="2">
    <location>
        <begin position="401"/>
        <end position="491"/>
    </location>
</feature>
<feature type="compositionally biased region" description="Pro residues" evidence="2">
    <location>
        <begin position="932"/>
        <end position="942"/>
    </location>
</feature>
<feature type="region of interest" description="Disordered" evidence="2">
    <location>
        <begin position="675"/>
        <end position="733"/>
    </location>
</feature>
<feature type="compositionally biased region" description="Basic residues" evidence="2">
    <location>
        <begin position="1191"/>
        <end position="1219"/>
    </location>
</feature>
<feature type="domain" description="LsmAD" evidence="3">
    <location>
        <begin position="311"/>
        <end position="397"/>
    </location>
</feature>
<dbReference type="STRING" id="27349.A0A0L6UWH2"/>
<name>A0A0L6UWH2_9BASI</name>
<feature type="compositionally biased region" description="Polar residues" evidence="2">
    <location>
        <begin position="39"/>
        <end position="64"/>
    </location>
</feature>
<feature type="compositionally biased region" description="Low complexity" evidence="2">
    <location>
        <begin position="1124"/>
        <end position="1144"/>
    </location>
</feature>
<dbReference type="InterPro" id="IPR045117">
    <property type="entry name" value="ATXN2-like"/>
</dbReference>
<dbReference type="Pfam" id="PF14438">
    <property type="entry name" value="SM-ATX"/>
    <property type="match status" value="1"/>
</dbReference>
<feature type="compositionally biased region" description="Polar residues" evidence="2">
    <location>
        <begin position="470"/>
        <end position="491"/>
    </location>
</feature>
<dbReference type="PANTHER" id="PTHR12854">
    <property type="entry name" value="ATAXIN 2-RELATED"/>
    <property type="match status" value="1"/>
</dbReference>
<feature type="compositionally biased region" description="Low complexity" evidence="2">
    <location>
        <begin position="1286"/>
        <end position="1304"/>
    </location>
</feature>
<feature type="compositionally biased region" description="Low complexity" evidence="2">
    <location>
        <begin position="1000"/>
        <end position="1013"/>
    </location>
</feature>
<comment type="caution">
    <text evidence="4">The sequence shown here is derived from an EMBL/GenBank/DDBJ whole genome shotgun (WGS) entry which is preliminary data.</text>
</comment>
<feature type="compositionally biased region" description="Polar residues" evidence="2">
    <location>
        <begin position="578"/>
        <end position="616"/>
    </location>
</feature>
<evidence type="ECO:0000256" key="1">
    <source>
        <dbReference type="SAM" id="Coils"/>
    </source>
</evidence>
<keyword evidence="5" id="KW-1185">Reference proteome</keyword>
<feature type="compositionally biased region" description="Basic residues" evidence="2">
    <location>
        <begin position="849"/>
        <end position="870"/>
    </location>
</feature>
<keyword evidence="1" id="KW-0175">Coiled coil</keyword>
<evidence type="ECO:0000313" key="5">
    <source>
        <dbReference type="Proteomes" id="UP000037035"/>
    </source>
</evidence>
<dbReference type="OrthoDB" id="2275718at2759"/>
<feature type="region of interest" description="Disordered" evidence="2">
    <location>
        <begin position="574"/>
        <end position="635"/>
    </location>
</feature>
<feature type="compositionally biased region" description="Gly residues" evidence="2">
    <location>
        <begin position="957"/>
        <end position="966"/>
    </location>
</feature>
<feature type="compositionally biased region" description="Low complexity" evidence="2">
    <location>
        <begin position="457"/>
        <end position="469"/>
    </location>
</feature>
<reference evidence="4 5" key="1">
    <citation type="submission" date="2015-08" db="EMBL/GenBank/DDBJ databases">
        <title>Next Generation Sequencing and Analysis of the Genome of Puccinia sorghi L Schw, the Causal Agent of Maize Common Rust.</title>
        <authorList>
            <person name="Rochi L."/>
            <person name="Burguener G."/>
            <person name="Darino M."/>
            <person name="Turjanski A."/>
            <person name="Kreff E."/>
            <person name="Dieguez M.J."/>
            <person name="Sacco F."/>
        </authorList>
    </citation>
    <scope>NUCLEOTIDE SEQUENCE [LARGE SCALE GENOMIC DNA]</scope>
    <source>
        <strain evidence="4 5">RO10H11247</strain>
    </source>
</reference>
<accession>A0A0L6UWH2</accession>
<feature type="region of interest" description="Disordered" evidence="2">
    <location>
        <begin position="1"/>
        <end position="88"/>
    </location>
</feature>
<sequence>MSSSSSNLAHKPKTQLNKQPLKKNSNNNNSSSSNTSNNRAWANTNPWRNNSPASNNPALQQHFINSHQQQHPPSSSASSSSSFNNQQHHIHPATLANEEKLVLKAMHDRMLWFIMSLVGVSVIATTRSGQKFQGLLHSAVTEAELCITLKRAIELPVPSTSTSPNSKSNYSPSQPTVKSTLIILAKELVQVVAEDINLNQLSSVGSNNTPKTGAGFKTDSETLGYKLDSNGQPIIREKELQTWVPSPTDLQASSYLGPNQSAAGTTLSESQLMNGLEDSLFPKGTELNPSSNNRRTFDKPWDQFEANEKLFGTRTDFDEEIYTTKLDRSGKDFKERERKAEALAREIMASSSANLHVQEERGIPIVDDSGMDEEDNITLKTKTLHRLSCRYGAVIRSEGAYVPPGARKGATANRGTLQPPSSSTANSKQAPSTQTPQNMKITASMPEPASQPELKPSSTTTASKSSNTTKEPLSSKISQQAQTLSKPAASNVTTVNLPSNLSAAKPLVGHKLTKQPEEVAPRFKAFVSDEKERLQQKKKDLLKKEKESRLADLRAFSTSFKLPMAFPKDLEPIIKKSAPSTNSPTTQQNSNAPKQDPPEQTSAQDEANRRASTINPALTDKNHARHMSKPLNPSNLIATNISTQGGRLLANTLVKPPLNPSIAIGLKKLGPLAPIPPFKPRNQAAPTTSSSTEKKSENKPVTQPSKLASRFANLPPIPPFKPKGATNDSNNKDPKAALKAAAFNPAAKTFSPNCPLHSQVPGTKAKGPVSPNTTTAPSGRKAAENGSTAPPNPFFGHAPIKKGSSSIHVKEEFTPFKSGNVPEASSVGPAWSFTGKSYRHLFGASIPPPHHHPHFMPHSMHHPMSHHPHHQQSQQQPQQQQQQSMHHHVHQQHPQPHGNHPHGHPPHSQVGHMMTPPMHMQHSQQQPHYSHHPPPPPPPPNVVPQMMADDDGMSGPMNGGAGGHMVAGGPNSHVVNGPGMMMGGGGGGPPGSGGPGYMAHNGPGMNQQQQQQPHPHHLPPPIPPYMYHPQHHPQQQSPISPYNNGGSYRQPHGSTGPGGTNLGYGPPVPVNMAGPVPAPGYGSGPPVVTVPGNPAGAPFVPQIPGYPPGSIHPPSHNSAGGPGNSPVNNGGGPPVHYSGSPQMGGMPGHGPPGGMYPPPQMYPPGGDSVGGGGGGGGGHGSHGPHNGHGGGHGHGHHGGGHHHHNSHSSGHGHHGHGGGHHSNGPSPAVGPGGGAGHMGAGRGRGNSGAGSSSAQRNNQHNQQQQQANNNNSNSNPIPAPPPPAPANSAGPPSANNSLSSPAQSFNYPNPTSS</sequence>
<dbReference type="GO" id="GO:0003729">
    <property type="term" value="F:mRNA binding"/>
    <property type="evidence" value="ECO:0007669"/>
    <property type="project" value="TreeGrafter"/>
</dbReference>
<dbReference type="GO" id="GO:0034063">
    <property type="term" value="P:stress granule assembly"/>
    <property type="evidence" value="ECO:0007669"/>
    <property type="project" value="TreeGrafter"/>
</dbReference>
<feature type="compositionally biased region" description="Low complexity" evidence="2">
    <location>
        <begin position="65"/>
        <end position="87"/>
    </location>
</feature>
<dbReference type="InterPro" id="IPR009604">
    <property type="entry name" value="LsmAD_domain"/>
</dbReference>
<feature type="region of interest" description="Disordered" evidence="2">
    <location>
        <begin position="748"/>
        <end position="801"/>
    </location>
</feature>
<dbReference type="VEuPathDB" id="FungiDB:VP01_340g1"/>
<dbReference type="InterPro" id="IPR025852">
    <property type="entry name" value="SM_dom_ATX"/>
</dbReference>
<feature type="compositionally biased region" description="Gly residues" evidence="2">
    <location>
        <begin position="1230"/>
        <end position="1248"/>
    </location>
</feature>
<dbReference type="GO" id="GO:0010494">
    <property type="term" value="C:cytoplasmic stress granule"/>
    <property type="evidence" value="ECO:0007669"/>
    <property type="project" value="TreeGrafter"/>
</dbReference>
<feature type="compositionally biased region" description="Low complexity" evidence="2">
    <location>
        <begin position="1027"/>
        <end position="1041"/>
    </location>
</feature>
<feature type="region of interest" description="Disordered" evidence="2">
    <location>
        <begin position="1099"/>
        <end position="1313"/>
    </location>
</feature>
<dbReference type="EMBL" id="LAVV01008402">
    <property type="protein sequence ID" value="KNZ52881.1"/>
    <property type="molecule type" value="Genomic_DNA"/>
</dbReference>
<feature type="compositionally biased region" description="Low complexity" evidence="2">
    <location>
        <begin position="1249"/>
        <end position="1276"/>
    </location>
</feature>
<proteinExistence type="predicted"/>
<gene>
    <name evidence="4" type="ORF">VP01_340g1</name>
</gene>
<dbReference type="Proteomes" id="UP000037035">
    <property type="component" value="Unassembled WGS sequence"/>
</dbReference>
<protein>
    <recommendedName>
        <fullName evidence="3">LsmAD domain-containing protein</fullName>
    </recommendedName>
</protein>
<feature type="compositionally biased region" description="Low complexity" evidence="2">
    <location>
        <begin position="871"/>
        <end position="884"/>
    </location>
</feature>
<dbReference type="PANTHER" id="PTHR12854:SF7">
    <property type="entry name" value="ATAXIN-2 HOMOLOG"/>
    <property type="match status" value="1"/>
</dbReference>
<feature type="coiled-coil region" evidence="1">
    <location>
        <begin position="524"/>
        <end position="551"/>
    </location>
</feature>
<evidence type="ECO:0000259" key="3">
    <source>
        <dbReference type="SMART" id="SM01272"/>
    </source>
</evidence>
<feature type="compositionally biased region" description="Gly residues" evidence="2">
    <location>
        <begin position="1167"/>
        <end position="1190"/>
    </location>
</feature>
<dbReference type="Pfam" id="PF06741">
    <property type="entry name" value="LsmAD"/>
    <property type="match status" value="1"/>
</dbReference>
<feature type="compositionally biased region" description="Low complexity" evidence="2">
    <location>
        <begin position="24"/>
        <end position="38"/>
    </location>
</feature>
<feature type="region of interest" description="Disordered" evidence="2">
    <location>
        <begin position="844"/>
        <end position="1066"/>
    </location>
</feature>
<evidence type="ECO:0000313" key="4">
    <source>
        <dbReference type="EMBL" id="KNZ52881.1"/>
    </source>
</evidence>
<feature type="compositionally biased region" description="Low complexity" evidence="2">
    <location>
        <begin position="906"/>
        <end position="928"/>
    </location>
</feature>
<feature type="compositionally biased region" description="Gly residues" evidence="2">
    <location>
        <begin position="980"/>
        <end position="996"/>
    </location>
</feature>
<evidence type="ECO:0000256" key="2">
    <source>
        <dbReference type="SAM" id="MobiDB-lite"/>
    </source>
</evidence>
<feature type="compositionally biased region" description="Polar residues" evidence="2">
    <location>
        <begin position="413"/>
        <end position="441"/>
    </location>
</feature>
<feature type="compositionally biased region" description="Polar residues" evidence="2">
    <location>
        <begin position="1"/>
        <end position="18"/>
    </location>
</feature>